<dbReference type="GO" id="GO:0030414">
    <property type="term" value="F:peptidase inhibitor activity"/>
    <property type="evidence" value="ECO:0007669"/>
    <property type="project" value="InterPro"/>
</dbReference>
<evidence type="ECO:0000256" key="3">
    <source>
        <dbReference type="ARBA" id="ARBA00022737"/>
    </source>
</evidence>
<dbReference type="GO" id="GO:0016020">
    <property type="term" value="C:membrane"/>
    <property type="evidence" value="ECO:0007669"/>
    <property type="project" value="UniProtKB-SubCell"/>
</dbReference>
<dbReference type="InterPro" id="IPR050350">
    <property type="entry name" value="Compl-Cell_Adhes-Reg"/>
</dbReference>
<evidence type="ECO:0000256" key="1">
    <source>
        <dbReference type="ARBA" id="ARBA00004370"/>
    </source>
</evidence>
<feature type="region of interest" description="Disordered" evidence="8">
    <location>
        <begin position="614"/>
        <end position="674"/>
    </location>
</feature>
<feature type="disulfide bond" evidence="7">
    <location>
        <begin position="1325"/>
        <end position="1368"/>
    </location>
</feature>
<reference evidence="11" key="1">
    <citation type="journal article" date="2008" name="Nat. Genet.">
        <title>The Pristionchus pacificus genome provides a unique perspective on nematode lifestyle and parasitism.</title>
        <authorList>
            <person name="Dieterich C."/>
            <person name="Clifton S.W."/>
            <person name="Schuster L.N."/>
            <person name="Chinwalla A."/>
            <person name="Delehaunty K."/>
            <person name="Dinkelacker I."/>
            <person name="Fulton L."/>
            <person name="Fulton R."/>
            <person name="Godfrey J."/>
            <person name="Minx P."/>
            <person name="Mitreva M."/>
            <person name="Roeseler W."/>
            <person name="Tian H."/>
            <person name="Witte H."/>
            <person name="Yang S.P."/>
            <person name="Wilson R.K."/>
            <person name="Sommer R.J."/>
        </authorList>
    </citation>
    <scope>NUCLEOTIDE SEQUENCE [LARGE SCALE GENOMIC DNA]</scope>
    <source>
        <strain evidence="11">PS312</strain>
    </source>
</reference>
<feature type="disulfide bond" evidence="7">
    <location>
        <begin position="1354"/>
        <end position="1381"/>
    </location>
</feature>
<organism evidence="10 11">
    <name type="scientific">Pristionchus pacificus</name>
    <name type="common">Parasitic nematode worm</name>
    <dbReference type="NCBI Taxonomy" id="54126"/>
    <lineage>
        <taxon>Eukaryota</taxon>
        <taxon>Metazoa</taxon>
        <taxon>Ecdysozoa</taxon>
        <taxon>Nematoda</taxon>
        <taxon>Chromadorea</taxon>
        <taxon>Rhabditida</taxon>
        <taxon>Rhabditina</taxon>
        <taxon>Diplogasteromorpha</taxon>
        <taxon>Diplogasteroidea</taxon>
        <taxon>Neodiplogasteridae</taxon>
        <taxon>Pristionchus</taxon>
    </lineage>
</organism>
<dbReference type="EnsemblMetazoa" id="PPA38326.1">
    <property type="protein sequence ID" value="PPA38326.1"/>
    <property type="gene ID" value="WBGene00276695"/>
</dbReference>
<reference evidence="10" key="2">
    <citation type="submission" date="2022-06" db="UniProtKB">
        <authorList>
            <consortium name="EnsemblMetazoa"/>
        </authorList>
    </citation>
    <scope>IDENTIFICATION</scope>
    <source>
        <strain evidence="10">PS312</strain>
    </source>
</reference>
<gene>
    <name evidence="10" type="primary">WBGene00276695</name>
</gene>
<keyword evidence="6" id="KW-0325">Glycoprotein</keyword>
<keyword evidence="4" id="KW-0472">Membrane</keyword>
<dbReference type="InterPro" id="IPR008197">
    <property type="entry name" value="WAP_dom"/>
</dbReference>
<evidence type="ECO:0000256" key="2">
    <source>
        <dbReference type="ARBA" id="ARBA00022659"/>
    </source>
</evidence>
<dbReference type="FunFam" id="2.10.70.10:FF:000011">
    <property type="entry name" value="CUB and sushi domain-containing protein 3 isoform A"/>
    <property type="match status" value="1"/>
</dbReference>
<keyword evidence="11" id="KW-1185">Reference proteome</keyword>
<feature type="signal peptide" evidence="9">
    <location>
        <begin position="1"/>
        <end position="16"/>
    </location>
</feature>
<evidence type="ECO:0000256" key="6">
    <source>
        <dbReference type="ARBA" id="ARBA00023180"/>
    </source>
</evidence>
<feature type="compositionally biased region" description="Basic residues" evidence="8">
    <location>
        <begin position="632"/>
        <end position="648"/>
    </location>
</feature>
<dbReference type="SUPFAM" id="SSF57535">
    <property type="entry name" value="Complement control module/SCR domain"/>
    <property type="match status" value="11"/>
</dbReference>
<accession>A0A8R1UUA0</accession>
<feature type="disulfide bond" evidence="7">
    <location>
        <begin position="569"/>
        <end position="596"/>
    </location>
</feature>
<feature type="disulfide bond" evidence="7">
    <location>
        <begin position="313"/>
        <end position="340"/>
    </location>
</feature>
<keyword evidence="2 7" id="KW-0768">Sushi</keyword>
<dbReference type="CDD" id="cd00033">
    <property type="entry name" value="CCP"/>
    <property type="match status" value="8"/>
</dbReference>
<keyword evidence="3" id="KW-0677">Repeat</keyword>
<feature type="disulfide bond" evidence="7">
    <location>
        <begin position="92"/>
        <end position="119"/>
    </location>
</feature>
<dbReference type="GO" id="GO:0005576">
    <property type="term" value="C:extracellular region"/>
    <property type="evidence" value="ECO:0007669"/>
    <property type="project" value="InterPro"/>
</dbReference>
<dbReference type="PANTHER" id="PTHR19325:SF558">
    <property type="entry name" value="PROTEIN LEV-9"/>
    <property type="match status" value="1"/>
</dbReference>
<comment type="caution">
    <text evidence="7">Lacks conserved residue(s) required for the propagation of feature annotation.</text>
</comment>
<evidence type="ECO:0000256" key="5">
    <source>
        <dbReference type="ARBA" id="ARBA00023157"/>
    </source>
</evidence>
<feature type="compositionally biased region" description="Basic and acidic residues" evidence="8">
    <location>
        <begin position="614"/>
        <end position="623"/>
    </location>
</feature>
<dbReference type="Gene3D" id="2.10.70.10">
    <property type="entry name" value="Complement Module, domain 1"/>
    <property type="match status" value="11"/>
</dbReference>
<keyword evidence="9" id="KW-0732">Signal</keyword>
<evidence type="ECO:0000313" key="10">
    <source>
        <dbReference type="EnsemblMetazoa" id="PPA38326.1"/>
    </source>
</evidence>
<dbReference type="Pfam" id="PF00084">
    <property type="entry name" value="Sushi"/>
    <property type="match status" value="8"/>
</dbReference>
<feature type="chain" id="PRO_5043444764" evidence="9">
    <location>
        <begin position="17"/>
        <end position="1385"/>
    </location>
</feature>
<dbReference type="PROSITE" id="PS51390">
    <property type="entry name" value="WAP"/>
    <property type="match status" value="1"/>
</dbReference>
<protein>
    <submittedName>
        <fullName evidence="10">Lev-9</fullName>
    </submittedName>
</protein>
<name>A0A2A6CFC7_PRIPA</name>
<keyword evidence="5 7" id="KW-1015">Disulfide bond</keyword>
<sequence>MIVPLILLLFVDRSEGNQCPGASSSALRPKYCKKTCAIDDDCRRHKKCLCDGECGLSCVNPGLACPTLFDIPNGRVHWGGEGHFGANAEYSCDAGYVLVGPSQRRCQGNKEWSGALPVCRLQCQIIFRLPRFTFFLITLIYFQSICLLQNRVQCNSVKCGAPPEIAYAVHDGQSYTGEYDLDSEVHYSCMAGYNKYNHEGTLSTSKCLLNRKNVAQWFGPDLKCRARACSDPGKLDNGQREGDMFEYPHSVIFSCLPGFLLIGSQSRQCLESGEWTGDAPICKPTECPRPSDPLHGRVLGSSLTFESAVSYSCDSGYRLVGQKQRICLAEGQWAGREPSCEEIRCSPLPSLVNGYIEGGDTHYGAKAVFRCLESMSHTGPSEAVCGENGEWSSQPPTCLASCTVPTIEHGQAHLGPMYLPPGRLIPSGTKITIACQPRHEPSPSAPLECRNSSWNHVPICSPLNCLEWPPRINRARVLFTKSAHGSVARYTCASGYHLNSEKDTIKCLYGEWTREGEPLACLETSCVHPSETFGDLPGGAIMLEGQMGAYDFAHYIQRVEEGRSIVFQCHKGNYLIGAPKASCVNGQWMPQIKPMCVSQTHPLIDGQIVWDRTRRETEVDRKNGTRGPPTKDRKRRRKERRHRPHHHVTLAPPSIRGTTSSVSGPPHSDHSVPPFIGPPSSLLGPPPACPVIKSDANRTVALIRQGEITIRCRDGWTVEGGGDGRMCCVEGRWRPEEPWNCVPKSCLLPVRLHALFVLSPLIVRPEERVRLHLSYSHGASEVTPTEILQSGEELANGREARITCMRGFDLVGSPRTRCSHGLLETTIGRCESKASCPLPSALTSLFDPPRSIIDHGEAVDTPCGKVTCLEGALSEMPNCFNDTTPSFRVALSTSECSSSPSLLLPWQKLVEFQANCNLTGADSSAIKSKRVRSPSEAPPAFIHAMCGPPPQFGRGMRVFNMENYVRAEHIAFPHGTVLEVGCAVSATGRSITEYRCDDGDWEHGEVVECEYGGAPCSFVASSRSSLVTFDEQRQQIVHFNQMFSDGARLRFRCADIGAQKLKGRPESVCSDGVWNSNSPVCVDLDPIAVKPDAIPIHYEVLNGASSVSSKGELLIDRSTTVVFSCAYPKRLGQPRWEVTSTYRSYPRGWNSIAAFGRKAVDVYQLTVSVVQPEDSGAFYCIAPDGRRHGMRVRVLGIHCAPLTNSSTAFVHPSQPNLPSFFVGTHVQFSCPRGHAIRDGPTSAMCTETGKWSTALPNCQPSSCAPLLVDGRQLLSVSVSSYLFGGTAHFKCRPPFRLSPTTPPSIHCTSDGKWSGKVPECIEAKCGEAPMPHNGYQLGEAQSTYAVGTRIRFGCLDRHRMEGPSSVECLANGEWSEMNTRCRTIG</sequence>
<evidence type="ECO:0000256" key="9">
    <source>
        <dbReference type="SAM" id="SignalP"/>
    </source>
</evidence>
<dbReference type="PROSITE" id="PS50923">
    <property type="entry name" value="SUSHI"/>
    <property type="match status" value="12"/>
</dbReference>
<dbReference type="InterPro" id="IPR000436">
    <property type="entry name" value="Sushi_SCR_CCP_dom"/>
</dbReference>
<dbReference type="PANTHER" id="PTHR19325">
    <property type="entry name" value="COMPLEMENT COMPONENT-RELATED SUSHI DOMAIN-CONTAINING"/>
    <property type="match status" value="1"/>
</dbReference>
<proteinExistence type="predicted"/>
<dbReference type="SMART" id="SM00032">
    <property type="entry name" value="CCP"/>
    <property type="match status" value="15"/>
</dbReference>
<evidence type="ECO:0000256" key="7">
    <source>
        <dbReference type="PROSITE-ProRule" id="PRU00302"/>
    </source>
</evidence>
<evidence type="ECO:0000256" key="4">
    <source>
        <dbReference type="ARBA" id="ARBA00023136"/>
    </source>
</evidence>
<dbReference type="Proteomes" id="UP000005239">
    <property type="component" value="Unassembled WGS sequence"/>
</dbReference>
<feature type="disulfide bond" evidence="7">
    <location>
        <begin position="371"/>
        <end position="398"/>
    </location>
</feature>
<dbReference type="InterPro" id="IPR035976">
    <property type="entry name" value="Sushi/SCR/CCP_sf"/>
</dbReference>
<accession>A0A2A6CFC7</accession>
<evidence type="ECO:0000313" key="11">
    <source>
        <dbReference type="Proteomes" id="UP000005239"/>
    </source>
</evidence>
<feature type="disulfide bond" evidence="7">
    <location>
        <begin position="255"/>
        <end position="282"/>
    </location>
</feature>
<comment type="subcellular location">
    <subcellularLocation>
        <location evidence="1">Membrane</location>
    </subcellularLocation>
</comment>
<evidence type="ECO:0000256" key="8">
    <source>
        <dbReference type="SAM" id="MobiDB-lite"/>
    </source>
</evidence>